<protein>
    <submittedName>
        <fullName evidence="1">RidA family protein</fullName>
        <ecNumber evidence="1">3.5.-.-</ecNumber>
    </submittedName>
</protein>
<dbReference type="Gene3D" id="3.30.1330.40">
    <property type="entry name" value="RutC-like"/>
    <property type="match status" value="1"/>
</dbReference>
<accession>A0ABU1FIB3</accession>
<gene>
    <name evidence="1" type="ORF">RH861_05410</name>
</gene>
<dbReference type="PANTHER" id="PTHR11803">
    <property type="entry name" value="2-IMINOBUTANOATE/2-IMINOPROPANOATE DEAMINASE RIDA"/>
    <property type="match status" value="1"/>
</dbReference>
<dbReference type="Proteomes" id="UP001260072">
    <property type="component" value="Unassembled WGS sequence"/>
</dbReference>
<proteinExistence type="predicted"/>
<dbReference type="Pfam" id="PF01042">
    <property type="entry name" value="Ribonuc_L-PSP"/>
    <property type="match status" value="1"/>
</dbReference>
<dbReference type="EC" id="3.5.-.-" evidence="1"/>
<dbReference type="RefSeq" id="WP_310520110.1">
    <property type="nucleotide sequence ID" value="NZ_BAABBS010000003.1"/>
</dbReference>
<dbReference type="InterPro" id="IPR035959">
    <property type="entry name" value="RutC-like_sf"/>
</dbReference>
<comment type="caution">
    <text evidence="1">The sequence shown here is derived from an EMBL/GenBank/DDBJ whole genome shotgun (WGS) entry which is preliminary data.</text>
</comment>
<organism evidence="1 2">
    <name type="scientific">Agromyces indicus</name>
    <dbReference type="NCBI Taxonomy" id="758919"/>
    <lineage>
        <taxon>Bacteria</taxon>
        <taxon>Bacillati</taxon>
        <taxon>Actinomycetota</taxon>
        <taxon>Actinomycetes</taxon>
        <taxon>Micrococcales</taxon>
        <taxon>Microbacteriaceae</taxon>
        <taxon>Agromyces</taxon>
    </lineage>
</organism>
<evidence type="ECO:0000313" key="1">
    <source>
        <dbReference type="EMBL" id="MDR5691499.1"/>
    </source>
</evidence>
<dbReference type="PANTHER" id="PTHR11803:SF39">
    <property type="entry name" value="2-IMINOBUTANOATE_2-IMINOPROPANOATE DEAMINASE"/>
    <property type="match status" value="1"/>
</dbReference>
<dbReference type="CDD" id="cd00448">
    <property type="entry name" value="YjgF_YER057c_UK114_family"/>
    <property type="match status" value="1"/>
</dbReference>
<keyword evidence="1" id="KW-0378">Hydrolase</keyword>
<dbReference type="InterPro" id="IPR006175">
    <property type="entry name" value="YjgF/YER057c/UK114"/>
</dbReference>
<dbReference type="EMBL" id="JAVKGS010000001">
    <property type="protein sequence ID" value="MDR5691499.1"/>
    <property type="molecule type" value="Genomic_DNA"/>
</dbReference>
<dbReference type="SUPFAM" id="SSF55298">
    <property type="entry name" value="YjgF-like"/>
    <property type="match status" value="1"/>
</dbReference>
<name>A0ABU1FIB3_9MICO</name>
<sequence length="144" mass="14440">MAETIVPVDPDILPRSPAFAQGMIAPAGPLLFVGGQNGTDATGALLRGLRAQTEQALRNVLAVLAEAGSGPEHVVKLNIHLAPGIDPSDAFAASAAVWGSRRTAVTVLVVAPAKTGALVEIDAVAAVPGGGGAPDRAEGEEHSR</sequence>
<evidence type="ECO:0000313" key="2">
    <source>
        <dbReference type="Proteomes" id="UP001260072"/>
    </source>
</evidence>
<reference evidence="2" key="1">
    <citation type="submission" date="2023-07" db="EMBL/GenBank/DDBJ databases">
        <title>Description of three actinobacteria isolated from air of manufacturing shop in a pharmaceutical factory.</title>
        <authorList>
            <person name="Zhang D.-F."/>
        </authorList>
    </citation>
    <scope>NUCLEOTIDE SEQUENCE [LARGE SCALE GENOMIC DNA]</scope>
    <source>
        <strain evidence="2">CCTCC AB 2011122</strain>
    </source>
</reference>
<keyword evidence="2" id="KW-1185">Reference proteome</keyword>
<dbReference type="GO" id="GO:0016787">
    <property type="term" value="F:hydrolase activity"/>
    <property type="evidence" value="ECO:0007669"/>
    <property type="project" value="UniProtKB-KW"/>
</dbReference>